<dbReference type="InterPro" id="IPR011256">
    <property type="entry name" value="Reg_factor_effector_dom_sf"/>
</dbReference>
<proteinExistence type="predicted"/>
<feature type="domain" description="GyrI-like small molecule binding" evidence="1">
    <location>
        <begin position="7"/>
        <end position="163"/>
    </location>
</feature>
<protein>
    <recommendedName>
        <fullName evidence="1">GyrI-like small molecule binding domain-containing protein</fullName>
    </recommendedName>
</protein>
<dbReference type="KEGG" id="pfla:Pflav_020390"/>
<evidence type="ECO:0000259" key="1">
    <source>
        <dbReference type="Pfam" id="PF06445"/>
    </source>
</evidence>
<accession>A0A6F8XPB1</accession>
<evidence type="ECO:0000313" key="3">
    <source>
        <dbReference type="Proteomes" id="UP000502508"/>
    </source>
</evidence>
<dbReference type="InterPro" id="IPR029442">
    <property type="entry name" value="GyrI-like"/>
</dbReference>
<dbReference type="AlphaFoldDB" id="A0A6F8XPB1"/>
<keyword evidence="3" id="KW-1185">Reference proteome</keyword>
<organism evidence="2 3">
    <name type="scientific">Phytohabitans flavus</name>
    <dbReference type="NCBI Taxonomy" id="1076124"/>
    <lineage>
        <taxon>Bacteria</taxon>
        <taxon>Bacillati</taxon>
        <taxon>Actinomycetota</taxon>
        <taxon>Actinomycetes</taxon>
        <taxon>Micromonosporales</taxon>
        <taxon>Micromonosporaceae</taxon>
    </lineage>
</organism>
<name>A0A6F8XPB1_9ACTN</name>
<dbReference type="Gene3D" id="3.20.80.10">
    <property type="entry name" value="Regulatory factor, effector binding domain"/>
    <property type="match status" value="1"/>
</dbReference>
<dbReference type="Pfam" id="PF06445">
    <property type="entry name" value="GyrI-like"/>
    <property type="match status" value="1"/>
</dbReference>
<dbReference type="SUPFAM" id="SSF55136">
    <property type="entry name" value="Probable bacterial effector-binding domain"/>
    <property type="match status" value="1"/>
</dbReference>
<evidence type="ECO:0000313" key="2">
    <source>
        <dbReference type="EMBL" id="BCB75629.1"/>
    </source>
</evidence>
<dbReference type="Proteomes" id="UP000502508">
    <property type="component" value="Chromosome"/>
</dbReference>
<gene>
    <name evidence="2" type="ORF">Pflav_020390</name>
</gene>
<sequence>MDLIKSPRVEERPKVDYVGIRVITPFSGMMRVRDDLLAELVRWLEARGAGAVGPFFLRLHVIDMSGPMDLEVGAVTPERLAGDRERVRPATLPAGRYATLVYRNHAMRANKALLQWVRDNRVTLDRQETSEGDAFGCRYEAYLTDPRTEPRKTRWETELSMRVAD</sequence>
<reference evidence="2 3" key="1">
    <citation type="submission" date="2020-03" db="EMBL/GenBank/DDBJ databases">
        <title>Whole genome shotgun sequence of Phytohabitans flavus NBRC 107702.</title>
        <authorList>
            <person name="Komaki H."/>
            <person name="Tamura T."/>
        </authorList>
    </citation>
    <scope>NUCLEOTIDE SEQUENCE [LARGE SCALE GENOMIC DNA]</scope>
    <source>
        <strain evidence="2 3">NBRC 107702</strain>
    </source>
</reference>
<reference evidence="2 3" key="2">
    <citation type="submission" date="2020-03" db="EMBL/GenBank/DDBJ databases">
        <authorList>
            <person name="Ichikawa N."/>
            <person name="Kimura A."/>
            <person name="Kitahashi Y."/>
            <person name="Uohara A."/>
        </authorList>
    </citation>
    <scope>NUCLEOTIDE SEQUENCE [LARGE SCALE GENOMIC DNA]</scope>
    <source>
        <strain evidence="2 3">NBRC 107702</strain>
    </source>
</reference>
<dbReference type="RefSeq" id="WP_173035515.1">
    <property type="nucleotide sequence ID" value="NZ_AP022870.1"/>
</dbReference>
<dbReference type="EMBL" id="AP022870">
    <property type="protein sequence ID" value="BCB75629.1"/>
    <property type="molecule type" value="Genomic_DNA"/>
</dbReference>